<proteinExistence type="predicted"/>
<dbReference type="EMBL" id="GEDC01011557">
    <property type="protein sequence ID" value="JAS25741.1"/>
    <property type="molecule type" value="Transcribed_RNA"/>
</dbReference>
<keyword evidence="1" id="KW-0732">Signal</keyword>
<sequence length="366" mass="43984">MNIILTIIFVLVLTHELLGQILTSNRYKTVQIQTKNKKSELELNKDVKQIFSPINEKRHVTKKYTADEFAMETEKILEMKEYINKLLKERSDHFYINSQLVISKMKDRFTNVSIKIDDLLESYVNRTNYYFVKTIEFINQLHKTNKKNMIKNFIKQEKIYFEKKALQCYKQVRNLLEHSIKYIQLLGNIALKHTFYIFDLEKEFNLEHLLKIEQSRNYLKSVKQRVKQLRQEALNGIKTVVNRFLNHIKNLEVKKKNFIYNFWINKMYVLNDIIKNGITRKHLQNIINGIINRKYLQNYNLESPFPEKFLQDKALLKIYTLSSDPKEKQFMIHIEKSIKNTFEKIKHGIGNLISCYNIESNEYYNC</sequence>
<reference evidence="2" key="1">
    <citation type="submission" date="2015-12" db="EMBL/GenBank/DDBJ databases">
        <title>De novo transcriptome assembly of four potential Pierce s Disease insect vectors from Arizona vineyards.</title>
        <authorList>
            <person name="Tassone E.E."/>
        </authorList>
    </citation>
    <scope>NUCLEOTIDE SEQUENCE</scope>
</reference>
<dbReference type="AlphaFoldDB" id="A0A1B6DJ66"/>
<evidence type="ECO:0000256" key="1">
    <source>
        <dbReference type="SAM" id="SignalP"/>
    </source>
</evidence>
<name>A0A1B6DJ66_9HEMI</name>
<feature type="signal peptide" evidence="1">
    <location>
        <begin position="1"/>
        <end position="19"/>
    </location>
</feature>
<accession>A0A1B6DJ66</accession>
<feature type="chain" id="PRO_5008581309" evidence="1">
    <location>
        <begin position="20"/>
        <end position="366"/>
    </location>
</feature>
<gene>
    <name evidence="2" type="ORF">g.4611</name>
</gene>
<protein>
    <submittedName>
        <fullName evidence="2">Uncharacterized protein</fullName>
    </submittedName>
</protein>
<evidence type="ECO:0000313" key="2">
    <source>
        <dbReference type="EMBL" id="JAS25741.1"/>
    </source>
</evidence>
<organism evidence="2">
    <name type="scientific">Clastoptera arizonana</name>
    <name type="common">Arizona spittle bug</name>
    <dbReference type="NCBI Taxonomy" id="38151"/>
    <lineage>
        <taxon>Eukaryota</taxon>
        <taxon>Metazoa</taxon>
        <taxon>Ecdysozoa</taxon>
        <taxon>Arthropoda</taxon>
        <taxon>Hexapoda</taxon>
        <taxon>Insecta</taxon>
        <taxon>Pterygota</taxon>
        <taxon>Neoptera</taxon>
        <taxon>Paraneoptera</taxon>
        <taxon>Hemiptera</taxon>
        <taxon>Auchenorrhyncha</taxon>
        <taxon>Cercopoidea</taxon>
        <taxon>Clastopteridae</taxon>
        <taxon>Clastoptera</taxon>
    </lineage>
</organism>